<evidence type="ECO:0000313" key="2">
    <source>
        <dbReference type="EMBL" id="EDX18470.1"/>
    </source>
</evidence>
<dbReference type="AlphaFoldDB" id="B4R399"/>
<evidence type="ECO:0000313" key="3">
    <source>
        <dbReference type="Proteomes" id="UP000000304"/>
    </source>
</evidence>
<feature type="compositionally biased region" description="Polar residues" evidence="1">
    <location>
        <begin position="27"/>
        <end position="50"/>
    </location>
</feature>
<feature type="region of interest" description="Disordered" evidence="1">
    <location>
        <begin position="1"/>
        <end position="51"/>
    </location>
</feature>
<dbReference type="Proteomes" id="UP000000304">
    <property type="component" value="Chromosome X"/>
</dbReference>
<reference evidence="2 3" key="1">
    <citation type="journal article" date="2007" name="Nature">
        <title>Evolution of genes and genomes on the Drosophila phylogeny.</title>
        <authorList>
            <consortium name="Drosophila 12 Genomes Consortium"/>
            <person name="Clark A.G."/>
            <person name="Eisen M.B."/>
            <person name="Smith D.R."/>
            <person name="Bergman C.M."/>
            <person name="Oliver B."/>
            <person name="Markow T.A."/>
            <person name="Kaufman T.C."/>
            <person name="Kellis M."/>
            <person name="Gelbart W."/>
            <person name="Iyer V.N."/>
            <person name="Pollard D.A."/>
            <person name="Sackton T.B."/>
            <person name="Larracuente A.M."/>
            <person name="Singh N.D."/>
            <person name="Abad J.P."/>
            <person name="Abt D.N."/>
            <person name="Adryan B."/>
            <person name="Aguade M."/>
            <person name="Akashi H."/>
            <person name="Anderson W.W."/>
            <person name="Aquadro C.F."/>
            <person name="Ardell D.H."/>
            <person name="Arguello R."/>
            <person name="Artieri C.G."/>
            <person name="Barbash D.A."/>
            <person name="Barker D."/>
            <person name="Barsanti P."/>
            <person name="Batterham P."/>
            <person name="Batzoglou S."/>
            <person name="Begun D."/>
            <person name="Bhutkar A."/>
            <person name="Blanco E."/>
            <person name="Bosak S.A."/>
            <person name="Bradley R.K."/>
            <person name="Brand A.D."/>
            <person name="Brent M.R."/>
            <person name="Brooks A.N."/>
            <person name="Brown R.H."/>
            <person name="Butlin R.K."/>
            <person name="Caggese C."/>
            <person name="Calvi B.R."/>
            <person name="Bernardo de Carvalho A."/>
            <person name="Caspi A."/>
            <person name="Castrezana S."/>
            <person name="Celniker S.E."/>
            <person name="Chang J.L."/>
            <person name="Chapple C."/>
            <person name="Chatterji S."/>
            <person name="Chinwalla A."/>
            <person name="Civetta A."/>
            <person name="Clifton S.W."/>
            <person name="Comeron J.M."/>
            <person name="Costello J.C."/>
            <person name="Coyne J.A."/>
            <person name="Daub J."/>
            <person name="David R.G."/>
            <person name="Delcher A.L."/>
            <person name="Delehaunty K."/>
            <person name="Do C.B."/>
            <person name="Ebling H."/>
            <person name="Edwards K."/>
            <person name="Eickbush T."/>
            <person name="Evans J.D."/>
            <person name="Filipski A."/>
            <person name="Findeiss S."/>
            <person name="Freyhult E."/>
            <person name="Fulton L."/>
            <person name="Fulton R."/>
            <person name="Garcia A.C."/>
            <person name="Gardiner A."/>
            <person name="Garfield D.A."/>
            <person name="Garvin B.E."/>
            <person name="Gibson G."/>
            <person name="Gilbert D."/>
            <person name="Gnerre S."/>
            <person name="Godfrey J."/>
            <person name="Good R."/>
            <person name="Gotea V."/>
            <person name="Gravely B."/>
            <person name="Greenberg A.J."/>
            <person name="Griffiths-Jones S."/>
            <person name="Gross S."/>
            <person name="Guigo R."/>
            <person name="Gustafson E.A."/>
            <person name="Haerty W."/>
            <person name="Hahn M.W."/>
            <person name="Halligan D.L."/>
            <person name="Halpern A.L."/>
            <person name="Halter G.M."/>
            <person name="Han M.V."/>
            <person name="Heger A."/>
            <person name="Hillier L."/>
            <person name="Hinrichs A.S."/>
            <person name="Holmes I."/>
            <person name="Hoskins R.A."/>
            <person name="Hubisz M.J."/>
            <person name="Hultmark D."/>
            <person name="Huntley M.A."/>
            <person name="Jaffe D.B."/>
            <person name="Jagadeeshan S."/>
            <person name="Jeck W.R."/>
            <person name="Johnson J."/>
            <person name="Jones C.D."/>
            <person name="Jordan W.C."/>
            <person name="Karpen G.H."/>
            <person name="Kataoka E."/>
            <person name="Keightley P.D."/>
            <person name="Kheradpour P."/>
            <person name="Kirkness E.F."/>
            <person name="Koerich L.B."/>
            <person name="Kristiansen K."/>
            <person name="Kudrna D."/>
            <person name="Kulathinal R.J."/>
            <person name="Kumar S."/>
            <person name="Kwok R."/>
            <person name="Lander E."/>
            <person name="Langley C.H."/>
            <person name="Lapoint R."/>
            <person name="Lazzaro B.P."/>
            <person name="Lee S.J."/>
            <person name="Levesque L."/>
            <person name="Li R."/>
            <person name="Lin C.F."/>
            <person name="Lin M.F."/>
            <person name="Lindblad-Toh K."/>
            <person name="Llopart A."/>
            <person name="Long M."/>
            <person name="Low L."/>
            <person name="Lozovsky E."/>
            <person name="Lu J."/>
            <person name="Luo M."/>
            <person name="Machado C.A."/>
            <person name="Makalowski W."/>
            <person name="Marzo M."/>
            <person name="Matsuda M."/>
            <person name="Matzkin L."/>
            <person name="McAllister B."/>
            <person name="McBride C.S."/>
            <person name="McKernan B."/>
            <person name="McKernan K."/>
            <person name="Mendez-Lago M."/>
            <person name="Minx P."/>
            <person name="Mollenhauer M.U."/>
            <person name="Montooth K."/>
            <person name="Mount S.M."/>
            <person name="Mu X."/>
            <person name="Myers E."/>
            <person name="Negre B."/>
            <person name="Newfeld S."/>
            <person name="Nielsen R."/>
            <person name="Noor M.A."/>
            <person name="O'Grady P."/>
            <person name="Pachter L."/>
            <person name="Papaceit M."/>
            <person name="Parisi M.J."/>
            <person name="Parisi M."/>
            <person name="Parts L."/>
            <person name="Pedersen J.S."/>
            <person name="Pesole G."/>
            <person name="Phillippy A.M."/>
            <person name="Ponting C.P."/>
            <person name="Pop M."/>
            <person name="Porcelli D."/>
            <person name="Powell J.R."/>
            <person name="Prohaska S."/>
            <person name="Pruitt K."/>
            <person name="Puig M."/>
            <person name="Quesneville H."/>
            <person name="Ram K.R."/>
            <person name="Rand D."/>
            <person name="Rasmussen M.D."/>
            <person name="Reed L.K."/>
            <person name="Reenan R."/>
            <person name="Reily A."/>
            <person name="Remington K.A."/>
            <person name="Rieger T.T."/>
            <person name="Ritchie M.G."/>
            <person name="Robin C."/>
            <person name="Rogers Y.H."/>
            <person name="Rohde C."/>
            <person name="Rozas J."/>
            <person name="Rubenfield M.J."/>
            <person name="Ruiz A."/>
            <person name="Russo S."/>
            <person name="Salzberg S.L."/>
            <person name="Sanchez-Gracia A."/>
            <person name="Saranga D.J."/>
            <person name="Sato H."/>
            <person name="Schaeffer S.W."/>
            <person name="Schatz M.C."/>
            <person name="Schlenke T."/>
            <person name="Schwartz R."/>
            <person name="Segarra C."/>
            <person name="Singh R.S."/>
            <person name="Sirot L."/>
            <person name="Sirota M."/>
            <person name="Sisneros N.B."/>
            <person name="Smith C.D."/>
            <person name="Smith T.F."/>
            <person name="Spieth J."/>
            <person name="Stage D.E."/>
            <person name="Stark A."/>
            <person name="Stephan W."/>
            <person name="Strausberg R.L."/>
            <person name="Strempel S."/>
            <person name="Sturgill D."/>
            <person name="Sutton G."/>
            <person name="Sutton G.G."/>
            <person name="Tao W."/>
            <person name="Teichmann S."/>
            <person name="Tobari Y.N."/>
            <person name="Tomimura Y."/>
            <person name="Tsolas J.M."/>
            <person name="Valente V.L."/>
            <person name="Venter E."/>
            <person name="Venter J.C."/>
            <person name="Vicario S."/>
            <person name="Vieira F.G."/>
            <person name="Vilella A.J."/>
            <person name="Villasante A."/>
            <person name="Walenz B."/>
            <person name="Wang J."/>
            <person name="Wasserman M."/>
            <person name="Watts T."/>
            <person name="Wilson D."/>
            <person name="Wilson R.K."/>
            <person name="Wing R.A."/>
            <person name="Wolfner M.F."/>
            <person name="Wong A."/>
            <person name="Wong G.K."/>
            <person name="Wu C.I."/>
            <person name="Wu G."/>
            <person name="Yamamoto D."/>
            <person name="Yang H.P."/>
            <person name="Yang S.P."/>
            <person name="Yorke J.A."/>
            <person name="Yoshida K."/>
            <person name="Zdobnov E."/>
            <person name="Zhang P."/>
            <person name="Zhang Y."/>
            <person name="Zimin A.V."/>
            <person name="Baldwin J."/>
            <person name="Abdouelleil A."/>
            <person name="Abdulkadir J."/>
            <person name="Abebe A."/>
            <person name="Abera B."/>
            <person name="Abreu J."/>
            <person name="Acer S.C."/>
            <person name="Aftuck L."/>
            <person name="Alexander A."/>
            <person name="An P."/>
            <person name="Anderson E."/>
            <person name="Anderson S."/>
            <person name="Arachi H."/>
            <person name="Azer M."/>
            <person name="Bachantsang P."/>
            <person name="Barry A."/>
            <person name="Bayul T."/>
            <person name="Berlin A."/>
            <person name="Bessette D."/>
            <person name="Bloom T."/>
            <person name="Blye J."/>
            <person name="Boguslavskiy L."/>
            <person name="Bonnet C."/>
            <person name="Boukhgalter B."/>
            <person name="Bourzgui I."/>
            <person name="Brown A."/>
            <person name="Cahill P."/>
            <person name="Channer S."/>
            <person name="Cheshatsang Y."/>
            <person name="Chuda L."/>
            <person name="Citroen M."/>
            <person name="Collymore A."/>
            <person name="Cooke P."/>
            <person name="Costello M."/>
            <person name="D'Aco K."/>
            <person name="Daza R."/>
            <person name="De Haan G."/>
            <person name="DeGray S."/>
            <person name="DeMaso C."/>
            <person name="Dhargay N."/>
            <person name="Dooley K."/>
            <person name="Dooley E."/>
            <person name="Doricent M."/>
            <person name="Dorje P."/>
            <person name="Dorjee K."/>
            <person name="Dupes A."/>
            <person name="Elong R."/>
            <person name="Falk J."/>
            <person name="Farina A."/>
            <person name="Faro S."/>
            <person name="Ferguson D."/>
            <person name="Fisher S."/>
            <person name="Foley C.D."/>
            <person name="Franke A."/>
            <person name="Friedrich D."/>
            <person name="Gadbois L."/>
            <person name="Gearin G."/>
            <person name="Gearin C.R."/>
            <person name="Giannoukos G."/>
            <person name="Goode T."/>
            <person name="Graham J."/>
            <person name="Grandbois E."/>
            <person name="Grewal S."/>
            <person name="Gyaltsen K."/>
            <person name="Hafez N."/>
            <person name="Hagos B."/>
            <person name="Hall J."/>
            <person name="Henson C."/>
            <person name="Hollinger A."/>
            <person name="Honan T."/>
            <person name="Huard M.D."/>
            <person name="Hughes L."/>
            <person name="Hurhula B."/>
            <person name="Husby M.E."/>
            <person name="Kamat A."/>
            <person name="Kanga B."/>
            <person name="Kashin S."/>
            <person name="Khazanovich D."/>
            <person name="Kisner P."/>
            <person name="Lance K."/>
            <person name="Lara M."/>
            <person name="Lee W."/>
            <person name="Lennon N."/>
            <person name="Letendre F."/>
            <person name="LeVine R."/>
            <person name="Lipovsky A."/>
            <person name="Liu X."/>
            <person name="Liu J."/>
            <person name="Liu S."/>
            <person name="Lokyitsang T."/>
            <person name="Lokyitsang Y."/>
            <person name="Lubonja R."/>
            <person name="Lui A."/>
            <person name="MacDonald P."/>
            <person name="Magnisalis V."/>
            <person name="Maru K."/>
            <person name="Matthews C."/>
            <person name="McCusker W."/>
            <person name="McDonough S."/>
            <person name="Mehta T."/>
            <person name="Meldrim J."/>
            <person name="Meneus L."/>
            <person name="Mihai O."/>
            <person name="Mihalev A."/>
            <person name="Mihova T."/>
            <person name="Mittelman R."/>
            <person name="Mlenga V."/>
            <person name="Montmayeur A."/>
            <person name="Mulrain L."/>
            <person name="Navidi A."/>
            <person name="Naylor J."/>
            <person name="Negash T."/>
            <person name="Nguyen T."/>
            <person name="Nguyen N."/>
            <person name="Nicol R."/>
            <person name="Norbu C."/>
            <person name="Norbu N."/>
            <person name="Novod N."/>
            <person name="O'Neill B."/>
            <person name="Osman S."/>
            <person name="Markiewicz E."/>
            <person name="Oyono O.L."/>
            <person name="Patti C."/>
            <person name="Phunkhang P."/>
            <person name="Pierre F."/>
            <person name="Priest M."/>
            <person name="Raghuraman S."/>
            <person name="Rege F."/>
            <person name="Reyes R."/>
            <person name="Rise C."/>
            <person name="Rogov P."/>
            <person name="Ross K."/>
            <person name="Ryan E."/>
            <person name="Settipalli S."/>
            <person name="Shea T."/>
            <person name="Sherpa N."/>
            <person name="Shi L."/>
            <person name="Shih D."/>
            <person name="Sparrow T."/>
            <person name="Spaulding J."/>
            <person name="Stalker J."/>
            <person name="Stange-Thomann N."/>
            <person name="Stavropoulos S."/>
            <person name="Stone C."/>
            <person name="Strader C."/>
            <person name="Tesfaye S."/>
            <person name="Thomson T."/>
            <person name="Thoulutsang Y."/>
            <person name="Thoulutsang D."/>
            <person name="Topham K."/>
            <person name="Topping I."/>
            <person name="Tsamla T."/>
            <person name="Vassiliev H."/>
            <person name="Vo A."/>
            <person name="Wangchuk T."/>
            <person name="Wangdi T."/>
            <person name="Weiand M."/>
            <person name="Wilkinson J."/>
            <person name="Wilson A."/>
            <person name="Yadav S."/>
            <person name="Young G."/>
            <person name="Yu Q."/>
            <person name="Zembek L."/>
            <person name="Zhong D."/>
            <person name="Zimmer A."/>
            <person name="Zwirko Z."/>
            <person name="Jaffe D.B."/>
            <person name="Alvarez P."/>
            <person name="Brockman W."/>
            <person name="Butler J."/>
            <person name="Chin C."/>
            <person name="Gnerre S."/>
            <person name="Grabherr M."/>
            <person name="Kleber M."/>
            <person name="Mauceli E."/>
            <person name="MacCallum I."/>
        </authorList>
    </citation>
    <scope>NUCLEOTIDE SEQUENCE [LARGE SCALE GENOMIC DNA]</scope>
    <source>
        <strain evidence="3">white501</strain>
    </source>
</reference>
<sequence>MSENSSAEARPFGNDELTEDPELPSEPKSNGTPQSSETSFSITEASSSITVDPENIDANTYMGFVLAYFQIINALW</sequence>
<accession>B4R399</accession>
<evidence type="ECO:0000256" key="1">
    <source>
        <dbReference type="SAM" id="MobiDB-lite"/>
    </source>
</evidence>
<protein>
    <submittedName>
        <fullName evidence="2">GD17494</fullName>
    </submittedName>
</protein>
<proteinExistence type="predicted"/>
<dbReference type="HOGENOM" id="CLU_2657146_0_0_1"/>
<organism evidence="2 3">
    <name type="scientific">Drosophila simulans</name>
    <name type="common">Fruit fly</name>
    <dbReference type="NCBI Taxonomy" id="7240"/>
    <lineage>
        <taxon>Eukaryota</taxon>
        <taxon>Metazoa</taxon>
        <taxon>Ecdysozoa</taxon>
        <taxon>Arthropoda</taxon>
        <taxon>Hexapoda</taxon>
        <taxon>Insecta</taxon>
        <taxon>Pterygota</taxon>
        <taxon>Neoptera</taxon>
        <taxon>Endopterygota</taxon>
        <taxon>Diptera</taxon>
        <taxon>Brachycera</taxon>
        <taxon>Muscomorpha</taxon>
        <taxon>Ephydroidea</taxon>
        <taxon>Drosophilidae</taxon>
        <taxon>Drosophila</taxon>
        <taxon>Sophophora</taxon>
    </lineage>
</organism>
<keyword evidence="3" id="KW-1185">Reference proteome</keyword>
<gene>
    <name evidence="2" type="primary">Dsim\GD17494</name>
    <name evidence="2" type="ORF">Dsim_GD17494</name>
</gene>
<dbReference type="EMBL" id="CM000366">
    <property type="protein sequence ID" value="EDX18470.1"/>
    <property type="molecule type" value="Genomic_DNA"/>
</dbReference>
<name>B4R399_DROSI</name>